<dbReference type="InterPro" id="IPR037051">
    <property type="entry name" value="4-carb_acid_sugar_kinase_N_sf"/>
</dbReference>
<feature type="non-terminal residue" evidence="2">
    <location>
        <position position="211"/>
    </location>
</feature>
<dbReference type="GO" id="GO:0016301">
    <property type="term" value="F:kinase activity"/>
    <property type="evidence" value="ECO:0007669"/>
    <property type="project" value="UniProtKB-KW"/>
</dbReference>
<comment type="caution">
    <text evidence="2">The sequence shown here is derived from an EMBL/GenBank/DDBJ whole genome shotgun (WGS) entry which is preliminary data.</text>
</comment>
<dbReference type="AlphaFoldDB" id="A0A399TAD5"/>
<proteinExistence type="predicted"/>
<evidence type="ECO:0000259" key="1">
    <source>
        <dbReference type="Pfam" id="PF07005"/>
    </source>
</evidence>
<reference evidence="2 3" key="1">
    <citation type="submission" date="2018-08" db="EMBL/GenBank/DDBJ databases">
        <title>Genome Sequence of Clavibacter michiganensis Subspecies type strains, and the Atypical Peach-Colored Strains Isolated from Tomato.</title>
        <authorList>
            <person name="Osdaghi E."/>
            <person name="Portier P."/>
            <person name="Briand M."/>
            <person name="Jacques M.-A."/>
        </authorList>
    </citation>
    <scope>NUCLEOTIDE SEQUENCE [LARGE SCALE GENOMIC DNA]</scope>
    <source>
        <strain evidence="2 3">CFBP 8615</strain>
    </source>
</reference>
<dbReference type="Proteomes" id="UP000266484">
    <property type="component" value="Unassembled WGS sequence"/>
</dbReference>
<evidence type="ECO:0000313" key="3">
    <source>
        <dbReference type="Proteomes" id="UP000266484"/>
    </source>
</evidence>
<dbReference type="Gene3D" id="3.40.50.10840">
    <property type="entry name" value="Putative sugar-binding, N-terminal domain"/>
    <property type="match status" value="1"/>
</dbReference>
<sequence length="211" mass="21252">MTAAASPAMPLTQPDPATAVGSVAIVADDLTGGNDSAVQFARAGWIARLALGDAAEQHGADGSVVAIVTDARALAPERAREATAAAVSTAVENGDRRVFLKIDSTMRGSVADQVDGAIRAWSAREDGAFAVVCPAYPAMGRTVEAGRLLVDGAGVETTSVGRDPVTPVRTSALAELLPGSTHLAAAPREDARALAERISSGVAGGARVVTV</sequence>
<feature type="domain" description="Four-carbon acid sugar kinase N-terminal" evidence="1">
    <location>
        <begin position="24"/>
        <end position="209"/>
    </location>
</feature>
<keyword evidence="3" id="KW-1185">Reference proteome</keyword>
<dbReference type="InterPro" id="IPR010737">
    <property type="entry name" value="4-carb_acid_sugar_kinase_N"/>
</dbReference>
<dbReference type="SUPFAM" id="SSF142764">
    <property type="entry name" value="YgbK-like"/>
    <property type="match status" value="1"/>
</dbReference>
<protein>
    <submittedName>
        <fullName evidence="2">Four-carbon acid sugar kinase family protein</fullName>
    </submittedName>
</protein>
<accession>A0A399TAD5</accession>
<evidence type="ECO:0000313" key="2">
    <source>
        <dbReference type="EMBL" id="RIJ50943.1"/>
    </source>
</evidence>
<name>A0A399TAD5_9MICO</name>
<gene>
    <name evidence="2" type="ORF">DZG00_10765</name>
</gene>
<dbReference type="EMBL" id="QWGT01000160">
    <property type="protein sequence ID" value="RIJ50943.1"/>
    <property type="molecule type" value="Genomic_DNA"/>
</dbReference>
<keyword evidence="2" id="KW-0808">Transferase</keyword>
<keyword evidence="2" id="KW-0418">Kinase</keyword>
<dbReference type="Pfam" id="PF07005">
    <property type="entry name" value="SBD_N"/>
    <property type="match status" value="1"/>
</dbReference>
<organism evidence="2 3">
    <name type="scientific">Clavibacter lycopersici</name>
    <dbReference type="NCBI Taxonomy" id="2301718"/>
    <lineage>
        <taxon>Bacteria</taxon>
        <taxon>Bacillati</taxon>
        <taxon>Actinomycetota</taxon>
        <taxon>Actinomycetes</taxon>
        <taxon>Micrococcales</taxon>
        <taxon>Microbacteriaceae</taxon>
        <taxon>Clavibacter</taxon>
    </lineage>
</organism>